<dbReference type="Proteomes" id="UP000517252">
    <property type="component" value="Unassembled WGS sequence"/>
</dbReference>
<feature type="region of interest" description="Disordered" evidence="1">
    <location>
        <begin position="48"/>
        <end position="67"/>
    </location>
</feature>
<sequence>MPDQSTKAAEPLMNMLGWYFCMDPLRSVIIVESISMFPPHLATGNTPAAGFAVSPERHSGTKSRPGC</sequence>
<gene>
    <name evidence="2" type="ORF">TASIC1_0001014800</name>
</gene>
<protein>
    <submittedName>
        <fullName evidence="2">Uncharacterized protein</fullName>
    </submittedName>
</protein>
<evidence type="ECO:0000313" key="2">
    <source>
        <dbReference type="EMBL" id="GFP51996.1"/>
    </source>
</evidence>
<evidence type="ECO:0000313" key="3">
    <source>
        <dbReference type="Proteomes" id="UP000517252"/>
    </source>
</evidence>
<comment type="caution">
    <text evidence="2">The sequence shown here is derived from an EMBL/GenBank/DDBJ whole genome shotgun (WGS) entry which is preliminary data.</text>
</comment>
<organism evidence="2 3">
    <name type="scientific">Trichoderma asperellum</name>
    <name type="common">Filamentous fungus</name>
    <dbReference type="NCBI Taxonomy" id="101201"/>
    <lineage>
        <taxon>Eukaryota</taxon>
        <taxon>Fungi</taxon>
        <taxon>Dikarya</taxon>
        <taxon>Ascomycota</taxon>
        <taxon>Pezizomycotina</taxon>
        <taxon>Sordariomycetes</taxon>
        <taxon>Hypocreomycetidae</taxon>
        <taxon>Hypocreales</taxon>
        <taxon>Hypocreaceae</taxon>
        <taxon>Trichoderma</taxon>
    </lineage>
</organism>
<reference evidence="2 3" key="1">
    <citation type="submission" date="2020-07" db="EMBL/GenBank/DDBJ databases">
        <title>Trichoderma asperellum IC-1 whole genome shotgun sequence.</title>
        <authorList>
            <person name="Kanamasa S."/>
            <person name="Takahashi H."/>
        </authorList>
    </citation>
    <scope>NUCLEOTIDE SEQUENCE [LARGE SCALE GENOMIC DNA]</scope>
    <source>
        <strain evidence="2 3">IC-1</strain>
    </source>
</reference>
<name>A0A6V8QJR2_TRIAP</name>
<accession>A0A6V8QJR2</accession>
<dbReference type="AlphaFoldDB" id="A0A6V8QJR2"/>
<dbReference type="EMBL" id="BLZH01000001">
    <property type="protein sequence ID" value="GFP51996.1"/>
    <property type="molecule type" value="Genomic_DNA"/>
</dbReference>
<evidence type="ECO:0000256" key="1">
    <source>
        <dbReference type="SAM" id="MobiDB-lite"/>
    </source>
</evidence>
<proteinExistence type="predicted"/>